<proteinExistence type="predicted"/>
<reference evidence="2 3" key="1">
    <citation type="submission" date="2017-08" db="EMBL/GenBank/DDBJ databases">
        <title>Draft genome sequence of filamentous cyanobacterium Calothrix elsteri CCALA 953.</title>
        <authorList>
            <person name="Gagunashvili A.N."/>
            <person name="Elster J."/>
            <person name="Andresson O.S."/>
        </authorList>
    </citation>
    <scope>NUCLEOTIDE SEQUENCE [LARGE SCALE GENOMIC DNA]</scope>
    <source>
        <strain evidence="2 3">CCALA 953</strain>
    </source>
</reference>
<accession>A0A2A2TBK7</accession>
<comment type="caution">
    <text evidence="2">The sequence shown here is derived from an EMBL/GenBank/DDBJ whole genome shotgun (WGS) entry which is preliminary data.</text>
</comment>
<evidence type="ECO:0000256" key="1">
    <source>
        <dbReference type="SAM" id="SignalP"/>
    </source>
</evidence>
<dbReference type="OrthoDB" id="460499at2"/>
<dbReference type="Proteomes" id="UP000218238">
    <property type="component" value="Unassembled WGS sequence"/>
</dbReference>
<organism evidence="2 3">
    <name type="scientific">Brunnivagina elsteri CCALA 953</name>
    <dbReference type="NCBI Taxonomy" id="987040"/>
    <lineage>
        <taxon>Bacteria</taxon>
        <taxon>Bacillati</taxon>
        <taxon>Cyanobacteriota</taxon>
        <taxon>Cyanophyceae</taxon>
        <taxon>Nostocales</taxon>
        <taxon>Calotrichaceae</taxon>
        <taxon>Brunnivagina</taxon>
    </lineage>
</organism>
<gene>
    <name evidence="2" type="ORF">CK510_26710</name>
</gene>
<protein>
    <recommendedName>
        <fullName evidence="4">Low temperature-induced protein</fullName>
    </recommendedName>
</protein>
<evidence type="ECO:0000313" key="2">
    <source>
        <dbReference type="EMBL" id="PAX51092.1"/>
    </source>
</evidence>
<name>A0A2A2TBK7_9CYAN</name>
<dbReference type="RefSeq" id="WP_095724545.1">
    <property type="nucleotide sequence ID" value="NZ_NTFS01000476.1"/>
</dbReference>
<keyword evidence="1" id="KW-0732">Signal</keyword>
<feature type="chain" id="PRO_5012290988" description="Low temperature-induced protein" evidence="1">
    <location>
        <begin position="37"/>
        <end position="121"/>
    </location>
</feature>
<keyword evidence="3" id="KW-1185">Reference proteome</keyword>
<dbReference type="AlphaFoldDB" id="A0A2A2TBK7"/>
<evidence type="ECO:0000313" key="3">
    <source>
        <dbReference type="Proteomes" id="UP000218238"/>
    </source>
</evidence>
<dbReference type="EMBL" id="NTFS01000476">
    <property type="protein sequence ID" value="PAX51092.1"/>
    <property type="molecule type" value="Genomic_DNA"/>
</dbReference>
<sequence length="121" mass="13514">MKMFTFVLSILRPVRYLIVIATCSLLLFSNAFPAFATESYQSDLKEGETQLLETQRLTDEVSRMAPGQPNLKQTQERANKGLNEVQGDADIDKMKRPSNSQDAVSVEGEVNSFLKKVTGNK</sequence>
<feature type="signal peptide" evidence="1">
    <location>
        <begin position="1"/>
        <end position="36"/>
    </location>
</feature>
<evidence type="ECO:0008006" key="4">
    <source>
        <dbReference type="Google" id="ProtNLM"/>
    </source>
</evidence>